<dbReference type="CDD" id="cd03257">
    <property type="entry name" value="ABC_NikE_OppD_transporters"/>
    <property type="match status" value="1"/>
</dbReference>
<keyword evidence="10" id="KW-1185">Reference proteome</keyword>
<evidence type="ECO:0000256" key="1">
    <source>
        <dbReference type="ARBA" id="ARBA00004202"/>
    </source>
</evidence>
<dbReference type="Pfam" id="PF08352">
    <property type="entry name" value="oligo_HPY"/>
    <property type="match status" value="1"/>
</dbReference>
<dbReference type="RefSeq" id="WP_213237502.1">
    <property type="nucleotide sequence ID" value="NZ_JAHBCL010000023.1"/>
</dbReference>
<dbReference type="PANTHER" id="PTHR43297">
    <property type="entry name" value="OLIGOPEPTIDE TRANSPORT ATP-BINDING PROTEIN APPD"/>
    <property type="match status" value="1"/>
</dbReference>
<dbReference type="InterPro" id="IPR017871">
    <property type="entry name" value="ABC_transporter-like_CS"/>
</dbReference>
<evidence type="ECO:0000313" key="10">
    <source>
        <dbReference type="Proteomes" id="UP000746471"/>
    </source>
</evidence>
<dbReference type="NCBIfam" id="TIGR01727">
    <property type="entry name" value="oligo_HPY"/>
    <property type="match status" value="1"/>
</dbReference>
<dbReference type="InterPro" id="IPR003439">
    <property type="entry name" value="ABC_transporter-like_ATP-bd"/>
</dbReference>
<evidence type="ECO:0000256" key="4">
    <source>
        <dbReference type="ARBA" id="ARBA00022475"/>
    </source>
</evidence>
<gene>
    <name evidence="9" type="ORF">KHM83_13220</name>
</gene>
<dbReference type="PROSITE" id="PS50893">
    <property type="entry name" value="ABC_TRANSPORTER_2"/>
    <property type="match status" value="1"/>
</dbReference>
<name>A0ABS5PR44_9FIRM</name>
<protein>
    <submittedName>
        <fullName evidence="9">ABC transporter ATP-binding protein</fullName>
    </submittedName>
</protein>
<comment type="caution">
    <text evidence="9">The sequence shown here is derived from an EMBL/GenBank/DDBJ whole genome shotgun (WGS) entry which is preliminary data.</text>
</comment>
<keyword evidence="4" id="KW-1003">Cell membrane</keyword>
<proteinExistence type="inferred from homology"/>
<evidence type="ECO:0000256" key="7">
    <source>
        <dbReference type="ARBA" id="ARBA00023136"/>
    </source>
</evidence>
<evidence type="ECO:0000256" key="3">
    <source>
        <dbReference type="ARBA" id="ARBA00022448"/>
    </source>
</evidence>
<dbReference type="Gene3D" id="3.40.50.300">
    <property type="entry name" value="P-loop containing nucleotide triphosphate hydrolases"/>
    <property type="match status" value="1"/>
</dbReference>
<evidence type="ECO:0000256" key="6">
    <source>
        <dbReference type="ARBA" id="ARBA00022840"/>
    </source>
</evidence>
<evidence type="ECO:0000256" key="2">
    <source>
        <dbReference type="ARBA" id="ARBA00005417"/>
    </source>
</evidence>
<keyword evidence="3" id="KW-0813">Transport</keyword>
<sequence>MNPILQVNQLKTSFFTSSGEVEAVRGVSFELQSGEILGIVGESGCGKSVTVKSIMNIIKPPGRVVAGEIKYKDEDLLNLSKHRIREIKGNDIAMIFQDPMTSLNPVLTIGSQLMETMKAHTKLSKSEREQRAIALLRAVQINSPELRLKQYPHEFSGGMRQRVVIAIALANDPDILIADEPTTALDVTIQDQILKLLKDLQKKQSKSVILITHDLGVVAQMCQRVLVMYGGLIVESGTREDIFYAPKHPYTVGLLNAMPKLDSKARLEAIPGSPPALVNPPKGCPFASRCQQAMKICLNHLPHFYEDHEGHKARCWLLDPQVKKMKGYEDQ</sequence>
<dbReference type="InterPro" id="IPR003593">
    <property type="entry name" value="AAA+_ATPase"/>
</dbReference>
<organism evidence="9 10">
    <name type="scientific">Fusibacter paucivorans</name>
    <dbReference type="NCBI Taxonomy" id="76009"/>
    <lineage>
        <taxon>Bacteria</taxon>
        <taxon>Bacillati</taxon>
        <taxon>Bacillota</taxon>
        <taxon>Clostridia</taxon>
        <taxon>Eubacteriales</taxon>
        <taxon>Eubacteriales Family XII. Incertae Sedis</taxon>
        <taxon>Fusibacter</taxon>
    </lineage>
</organism>
<dbReference type="SUPFAM" id="SSF52540">
    <property type="entry name" value="P-loop containing nucleoside triphosphate hydrolases"/>
    <property type="match status" value="1"/>
</dbReference>
<dbReference type="Pfam" id="PF00005">
    <property type="entry name" value="ABC_tran"/>
    <property type="match status" value="1"/>
</dbReference>
<reference evidence="9 10" key="1">
    <citation type="submission" date="2021-05" db="EMBL/GenBank/DDBJ databases">
        <title>Fusibacter ferrireducens sp. nov., an anaerobic, sulfur- and Fe-reducing bacterium isolated from the mangrove sediment.</title>
        <authorList>
            <person name="Qiu D."/>
        </authorList>
    </citation>
    <scope>NUCLEOTIDE SEQUENCE [LARGE SCALE GENOMIC DNA]</scope>
    <source>
        <strain evidence="9 10">DSM 12116</strain>
    </source>
</reference>
<comment type="similarity">
    <text evidence="2">Belongs to the ABC transporter superfamily.</text>
</comment>
<evidence type="ECO:0000256" key="5">
    <source>
        <dbReference type="ARBA" id="ARBA00022741"/>
    </source>
</evidence>
<dbReference type="EMBL" id="JAHBCL010000023">
    <property type="protein sequence ID" value="MBS7527640.1"/>
    <property type="molecule type" value="Genomic_DNA"/>
</dbReference>
<dbReference type="PANTHER" id="PTHR43297:SF2">
    <property type="entry name" value="DIPEPTIDE TRANSPORT ATP-BINDING PROTEIN DPPD"/>
    <property type="match status" value="1"/>
</dbReference>
<dbReference type="InterPro" id="IPR013563">
    <property type="entry name" value="Oligopep_ABC_C"/>
</dbReference>
<feature type="domain" description="ABC transporter" evidence="8">
    <location>
        <begin position="5"/>
        <end position="255"/>
    </location>
</feature>
<evidence type="ECO:0000313" key="9">
    <source>
        <dbReference type="EMBL" id="MBS7527640.1"/>
    </source>
</evidence>
<evidence type="ECO:0000259" key="8">
    <source>
        <dbReference type="PROSITE" id="PS50893"/>
    </source>
</evidence>
<accession>A0ABS5PR44</accession>
<keyword evidence="5" id="KW-0547">Nucleotide-binding</keyword>
<keyword evidence="6 9" id="KW-0067">ATP-binding</keyword>
<dbReference type="PROSITE" id="PS00211">
    <property type="entry name" value="ABC_TRANSPORTER_1"/>
    <property type="match status" value="1"/>
</dbReference>
<dbReference type="GO" id="GO:0005524">
    <property type="term" value="F:ATP binding"/>
    <property type="evidence" value="ECO:0007669"/>
    <property type="project" value="UniProtKB-KW"/>
</dbReference>
<dbReference type="Proteomes" id="UP000746471">
    <property type="component" value="Unassembled WGS sequence"/>
</dbReference>
<keyword evidence="7" id="KW-0472">Membrane</keyword>
<dbReference type="InterPro" id="IPR027417">
    <property type="entry name" value="P-loop_NTPase"/>
</dbReference>
<dbReference type="SMART" id="SM00382">
    <property type="entry name" value="AAA"/>
    <property type="match status" value="1"/>
</dbReference>
<comment type="subcellular location">
    <subcellularLocation>
        <location evidence="1">Cell membrane</location>
        <topology evidence="1">Peripheral membrane protein</topology>
    </subcellularLocation>
</comment>
<dbReference type="InterPro" id="IPR050388">
    <property type="entry name" value="ABC_Ni/Peptide_Import"/>
</dbReference>